<accession>A0AAN8WAL0</accession>
<dbReference type="AlphaFoldDB" id="A0AAN8WAL0"/>
<dbReference type="PANTHER" id="PTHR33731:SF17">
    <property type="entry name" value="ORGAN-SPECIFIC PROTEIN P4-LIKE"/>
    <property type="match status" value="1"/>
</dbReference>
<dbReference type="EMBL" id="JBAMMX010000002">
    <property type="protein sequence ID" value="KAK6946219.1"/>
    <property type="molecule type" value="Genomic_DNA"/>
</dbReference>
<evidence type="ECO:0000256" key="1">
    <source>
        <dbReference type="SAM" id="SignalP"/>
    </source>
</evidence>
<keyword evidence="1" id="KW-0732">Signal</keyword>
<keyword evidence="3" id="KW-1185">Reference proteome</keyword>
<organism evidence="2 3">
    <name type="scientific">Dillenia turbinata</name>
    <dbReference type="NCBI Taxonomy" id="194707"/>
    <lineage>
        <taxon>Eukaryota</taxon>
        <taxon>Viridiplantae</taxon>
        <taxon>Streptophyta</taxon>
        <taxon>Embryophyta</taxon>
        <taxon>Tracheophyta</taxon>
        <taxon>Spermatophyta</taxon>
        <taxon>Magnoliopsida</taxon>
        <taxon>eudicotyledons</taxon>
        <taxon>Gunneridae</taxon>
        <taxon>Pentapetalae</taxon>
        <taxon>Dilleniales</taxon>
        <taxon>Dilleniaceae</taxon>
        <taxon>Dillenia</taxon>
    </lineage>
</organism>
<evidence type="ECO:0000313" key="3">
    <source>
        <dbReference type="Proteomes" id="UP001370490"/>
    </source>
</evidence>
<dbReference type="Proteomes" id="UP001370490">
    <property type="component" value="Unassembled WGS sequence"/>
</dbReference>
<feature type="signal peptide" evidence="1">
    <location>
        <begin position="1"/>
        <end position="22"/>
    </location>
</feature>
<gene>
    <name evidence="2" type="ORF">RJ641_013763</name>
</gene>
<sequence length="101" mass="11731">MESSYVVFITFSVLLFAGIINARNTPGEYWKAVMNDQTMPEAIKGLINQDLATVLSDEKEDCHPSSKMKKGDWFVREFETKPNVIIYHSHEEPKRKTHMRK</sequence>
<proteinExistence type="predicted"/>
<dbReference type="Pfam" id="PF10950">
    <property type="entry name" value="Organ_specific"/>
    <property type="match status" value="1"/>
</dbReference>
<evidence type="ECO:0000313" key="2">
    <source>
        <dbReference type="EMBL" id="KAK6946219.1"/>
    </source>
</evidence>
<feature type="chain" id="PRO_5042892567" evidence="1">
    <location>
        <begin position="23"/>
        <end position="101"/>
    </location>
</feature>
<reference evidence="2 3" key="1">
    <citation type="submission" date="2023-12" db="EMBL/GenBank/DDBJ databases">
        <title>A high-quality genome assembly for Dillenia turbinata (Dilleniales).</title>
        <authorList>
            <person name="Chanderbali A."/>
        </authorList>
    </citation>
    <scope>NUCLEOTIDE SEQUENCE [LARGE SCALE GENOMIC DNA]</scope>
    <source>
        <strain evidence="2">LSX21</strain>
        <tissue evidence="2">Leaf</tissue>
    </source>
</reference>
<dbReference type="PANTHER" id="PTHR33731">
    <property type="entry name" value="PROTEIN, PUTATIVE-RELATED"/>
    <property type="match status" value="1"/>
</dbReference>
<dbReference type="InterPro" id="IPR024489">
    <property type="entry name" value="Organ_specific_prot"/>
</dbReference>
<name>A0AAN8WAL0_9MAGN</name>
<protein>
    <submittedName>
        <fullName evidence="2">Organ specific protein</fullName>
    </submittedName>
</protein>
<comment type="caution">
    <text evidence="2">The sequence shown here is derived from an EMBL/GenBank/DDBJ whole genome shotgun (WGS) entry which is preliminary data.</text>
</comment>